<sequence>MSRPPRPFGFHYLPVESGGRIIAALDLDILGDLLRLEVEMKNHRFRAWISSYLKSLKFLDSVMHDFCIWVEERGDFDSMDFAEFCRACWLPTAGRRCPNVRERVLYGKIYWAFHISATLEYGETRELGRIVDRHFPRLERLRVIDARDDRGPLFRDASAILVGARSECLINVEFFGDTRALTDRGLAELSRVTPSLKGFTLAELNRRSANDDDEGCTDPGVAHIVRKCACNLEFVHLQSSEITNLSMKLVLESCPVLHTFRFFACCREYVPVEECPWPRASRLKHC</sequence>
<organism evidence="2 3">
    <name type="scientific">Cymbomonas tetramitiformis</name>
    <dbReference type="NCBI Taxonomy" id="36881"/>
    <lineage>
        <taxon>Eukaryota</taxon>
        <taxon>Viridiplantae</taxon>
        <taxon>Chlorophyta</taxon>
        <taxon>Pyramimonadophyceae</taxon>
        <taxon>Pyramimonadales</taxon>
        <taxon>Pyramimonadaceae</taxon>
        <taxon>Cymbomonas</taxon>
    </lineage>
</organism>
<gene>
    <name evidence="2" type="ORF">CYMTET_51430</name>
</gene>
<accession>A0AAE0BL30</accession>
<evidence type="ECO:0000256" key="1">
    <source>
        <dbReference type="ARBA" id="ARBA00004430"/>
    </source>
</evidence>
<dbReference type="EMBL" id="LGRX02034174">
    <property type="protein sequence ID" value="KAK3238573.1"/>
    <property type="molecule type" value="Genomic_DNA"/>
</dbReference>
<reference evidence="2 3" key="1">
    <citation type="journal article" date="2015" name="Genome Biol. Evol.">
        <title>Comparative Genomics of a Bacterivorous Green Alga Reveals Evolutionary Causalities and Consequences of Phago-Mixotrophic Mode of Nutrition.</title>
        <authorList>
            <person name="Burns J.A."/>
            <person name="Paasch A."/>
            <person name="Narechania A."/>
            <person name="Kim E."/>
        </authorList>
    </citation>
    <scope>NUCLEOTIDE SEQUENCE [LARGE SCALE GENOMIC DNA]</scope>
    <source>
        <strain evidence="2 3">PLY_AMNH</strain>
    </source>
</reference>
<dbReference type="GO" id="GO:0005930">
    <property type="term" value="C:axoneme"/>
    <property type="evidence" value="ECO:0007669"/>
    <property type="project" value="UniProtKB-SubCell"/>
</dbReference>
<dbReference type="Gene3D" id="3.80.10.10">
    <property type="entry name" value="Ribonuclease Inhibitor"/>
    <property type="match status" value="1"/>
</dbReference>
<evidence type="ECO:0000313" key="3">
    <source>
        <dbReference type="Proteomes" id="UP001190700"/>
    </source>
</evidence>
<dbReference type="InterPro" id="IPR032675">
    <property type="entry name" value="LRR_dom_sf"/>
</dbReference>
<comment type="caution">
    <text evidence="2">The sequence shown here is derived from an EMBL/GenBank/DDBJ whole genome shotgun (WGS) entry which is preliminary data.</text>
</comment>
<keyword evidence="3" id="KW-1185">Reference proteome</keyword>
<proteinExistence type="predicted"/>
<protein>
    <submittedName>
        <fullName evidence="2">Uncharacterized protein</fullName>
    </submittedName>
</protein>
<comment type="subcellular location">
    <subcellularLocation>
        <location evidence="1">Cytoplasm</location>
        <location evidence="1">Cytoskeleton</location>
        <location evidence="1">Cilium axoneme</location>
    </subcellularLocation>
</comment>
<evidence type="ECO:0000313" key="2">
    <source>
        <dbReference type="EMBL" id="KAK3238573.1"/>
    </source>
</evidence>
<dbReference type="Proteomes" id="UP001190700">
    <property type="component" value="Unassembled WGS sequence"/>
</dbReference>
<dbReference type="AlphaFoldDB" id="A0AAE0BL30"/>
<name>A0AAE0BL30_9CHLO</name>